<proteinExistence type="predicted"/>
<evidence type="ECO:0000256" key="1">
    <source>
        <dbReference type="SAM" id="Phobius"/>
    </source>
</evidence>
<organism evidence="2 3">
    <name type="scientific">Vitis vinifera</name>
    <name type="common">Grape</name>
    <dbReference type="NCBI Taxonomy" id="29760"/>
    <lineage>
        <taxon>Eukaryota</taxon>
        <taxon>Viridiplantae</taxon>
        <taxon>Streptophyta</taxon>
        <taxon>Embryophyta</taxon>
        <taxon>Tracheophyta</taxon>
        <taxon>Spermatophyta</taxon>
        <taxon>Magnoliopsida</taxon>
        <taxon>eudicotyledons</taxon>
        <taxon>Gunneridae</taxon>
        <taxon>Pentapetalae</taxon>
        <taxon>rosids</taxon>
        <taxon>Vitales</taxon>
        <taxon>Vitaceae</taxon>
        <taxon>Viteae</taxon>
        <taxon>Vitis</taxon>
    </lineage>
</organism>
<dbReference type="InParanoid" id="D7SRL4"/>
<reference evidence="3" key="1">
    <citation type="journal article" date="2007" name="Nature">
        <title>The grapevine genome sequence suggests ancestral hexaploidization in major angiosperm phyla.</title>
        <authorList>
            <consortium name="The French-Italian Public Consortium for Grapevine Genome Characterization."/>
            <person name="Jaillon O."/>
            <person name="Aury J.-M."/>
            <person name="Noel B."/>
            <person name="Policriti A."/>
            <person name="Clepet C."/>
            <person name="Casagrande A."/>
            <person name="Choisne N."/>
            <person name="Aubourg S."/>
            <person name="Vitulo N."/>
            <person name="Jubin C."/>
            <person name="Vezzi A."/>
            <person name="Legeai F."/>
            <person name="Hugueney P."/>
            <person name="Dasilva C."/>
            <person name="Horner D."/>
            <person name="Mica E."/>
            <person name="Jublot D."/>
            <person name="Poulain J."/>
            <person name="Bruyere C."/>
            <person name="Billault A."/>
            <person name="Segurens B."/>
            <person name="Gouyvenoux M."/>
            <person name="Ugarte E."/>
            <person name="Cattonaro F."/>
            <person name="Anthouard V."/>
            <person name="Vico V."/>
            <person name="Del Fabbro C."/>
            <person name="Alaux M."/>
            <person name="Di Gaspero G."/>
            <person name="Dumas V."/>
            <person name="Felice N."/>
            <person name="Paillard S."/>
            <person name="Juman I."/>
            <person name="Moroldo M."/>
            <person name="Scalabrin S."/>
            <person name="Canaguier A."/>
            <person name="Le Clainche I."/>
            <person name="Malacrida G."/>
            <person name="Durand E."/>
            <person name="Pesole G."/>
            <person name="Laucou V."/>
            <person name="Chatelet P."/>
            <person name="Merdinoglu D."/>
            <person name="Delledonne M."/>
            <person name="Pezzotti M."/>
            <person name="Lecharny A."/>
            <person name="Scarpelli C."/>
            <person name="Artiguenave F."/>
            <person name="Pe M.E."/>
            <person name="Valle G."/>
            <person name="Morgante M."/>
            <person name="Caboche M."/>
            <person name="Adam-Blondon A.-F."/>
            <person name="Weissenbach J."/>
            <person name="Quetier F."/>
            <person name="Wincker P."/>
        </authorList>
    </citation>
    <scope>NUCLEOTIDE SEQUENCE [LARGE SCALE GENOMIC DNA]</scope>
    <source>
        <strain evidence="3">cv. Pinot noir / PN40024</strain>
    </source>
</reference>
<dbReference type="HOGENOM" id="CLU_1108681_0_0_1"/>
<accession>D7SRL4</accession>
<dbReference type="AlphaFoldDB" id="D7SRL4"/>
<feature type="transmembrane region" description="Helical" evidence="1">
    <location>
        <begin position="160"/>
        <end position="179"/>
    </location>
</feature>
<keyword evidence="1" id="KW-0472">Membrane</keyword>
<evidence type="ECO:0000313" key="3">
    <source>
        <dbReference type="Proteomes" id="UP000009183"/>
    </source>
</evidence>
<protein>
    <submittedName>
        <fullName evidence="2">Uncharacterized protein</fullName>
    </submittedName>
</protein>
<gene>
    <name evidence="2" type="ordered locus">VIT_18s0075g00740</name>
</gene>
<evidence type="ECO:0000313" key="2">
    <source>
        <dbReference type="EMBL" id="CBI18295.3"/>
    </source>
</evidence>
<keyword evidence="3" id="KW-1185">Reference proteome</keyword>
<keyword evidence="1" id="KW-1133">Transmembrane helix</keyword>
<dbReference type="EMBL" id="FN594970">
    <property type="protein sequence ID" value="CBI18295.3"/>
    <property type="molecule type" value="Genomic_DNA"/>
</dbReference>
<keyword evidence="1" id="KW-0812">Transmembrane</keyword>
<dbReference type="PaxDb" id="29760-VIT_18s0075g00740.t01"/>
<dbReference type="Proteomes" id="UP000009183">
    <property type="component" value="Chromosome 18"/>
</dbReference>
<name>D7SRL4_VITVI</name>
<sequence>MGPEGAIEIAAFIASAVASTFQTPTYNIEPKYGKHSFSSLNVAGVSTGASVTEAGSFFQLSFKLLCCLLKAFGSLSNAAAYLRQLLGAENECCDAGHDDKLRYAETKQAGTGKTLLGSDSGLAPSHNQRLGVEKNWSQKKRRRGFAWVLELKRDRGRPPFSSSLLFLVSLLCLLTSIYLSRITQYDLEDTRLRIIPPRNPSSDTDVCAGIGSGQRLQLLAHSEQRLSFRSPHPGPYSTLFLKGSSTIRFRA</sequence>